<evidence type="ECO:0000313" key="2">
    <source>
        <dbReference type="Proteomes" id="UP001283361"/>
    </source>
</evidence>
<sequence>MPPVKPAQPSFPVRRRDLNRRWKHFLQLRRSADICFTQRPSPLQDADALQHLPYLASSWKETCSDTSVIFVYRARLEIPQRNTEVSGGTSNMIIGGARRKVWWGRTRQSRYTLPRGHPLFATFFPAGIPGTVGAVCPTGGKGSSLTYS</sequence>
<evidence type="ECO:0000313" key="1">
    <source>
        <dbReference type="EMBL" id="KAK3800683.1"/>
    </source>
</evidence>
<reference evidence="1" key="1">
    <citation type="journal article" date="2023" name="G3 (Bethesda)">
        <title>A reference genome for the long-term kleptoplast-retaining sea slug Elysia crispata morphotype clarki.</title>
        <authorList>
            <person name="Eastman K.E."/>
            <person name="Pendleton A.L."/>
            <person name="Shaikh M.A."/>
            <person name="Suttiyut T."/>
            <person name="Ogas R."/>
            <person name="Tomko P."/>
            <person name="Gavelis G."/>
            <person name="Widhalm J.R."/>
            <person name="Wisecaver J.H."/>
        </authorList>
    </citation>
    <scope>NUCLEOTIDE SEQUENCE</scope>
    <source>
        <strain evidence="1">ECLA1</strain>
    </source>
</reference>
<protein>
    <submittedName>
        <fullName evidence="1">Uncharacterized protein</fullName>
    </submittedName>
</protein>
<proteinExistence type="predicted"/>
<name>A0AAE1EC97_9GAST</name>
<dbReference type="EMBL" id="JAWDGP010000422">
    <property type="protein sequence ID" value="KAK3800683.1"/>
    <property type="molecule type" value="Genomic_DNA"/>
</dbReference>
<keyword evidence="2" id="KW-1185">Reference proteome</keyword>
<dbReference type="AlphaFoldDB" id="A0AAE1EC97"/>
<comment type="caution">
    <text evidence="1">The sequence shown here is derived from an EMBL/GenBank/DDBJ whole genome shotgun (WGS) entry which is preliminary data.</text>
</comment>
<gene>
    <name evidence="1" type="ORF">RRG08_003089</name>
</gene>
<accession>A0AAE1EC97</accession>
<organism evidence="1 2">
    <name type="scientific">Elysia crispata</name>
    <name type="common">lettuce slug</name>
    <dbReference type="NCBI Taxonomy" id="231223"/>
    <lineage>
        <taxon>Eukaryota</taxon>
        <taxon>Metazoa</taxon>
        <taxon>Spiralia</taxon>
        <taxon>Lophotrochozoa</taxon>
        <taxon>Mollusca</taxon>
        <taxon>Gastropoda</taxon>
        <taxon>Heterobranchia</taxon>
        <taxon>Euthyneura</taxon>
        <taxon>Panpulmonata</taxon>
        <taxon>Sacoglossa</taxon>
        <taxon>Placobranchoidea</taxon>
        <taxon>Plakobranchidae</taxon>
        <taxon>Elysia</taxon>
    </lineage>
</organism>
<dbReference type="Proteomes" id="UP001283361">
    <property type="component" value="Unassembled WGS sequence"/>
</dbReference>